<name>A0A8E0UVN0_9EURO</name>
<sequence length="175" mass="19609">MLTLRYPSTKARSRGMVDASSYFSSMIKGSGSVMEMSHPLSAITRNTRCYAFHFAIHLATRSLLKNEQLTPSTACRNGKALEMTTRSTTALNLFSAHGRRSKNFFKNLLLYQCASSSSTTCHSKHRCFKAKRQSPDSQLRHSRPQRSFMYGHEMAVLLIDAHADRNTPSTSPTKA</sequence>
<accession>A0A8E0UVN0</accession>
<organism evidence="1 2">
    <name type="scientific">Aspergillus udagawae</name>
    <dbReference type="NCBI Taxonomy" id="91492"/>
    <lineage>
        <taxon>Eukaryota</taxon>
        <taxon>Fungi</taxon>
        <taxon>Dikarya</taxon>
        <taxon>Ascomycota</taxon>
        <taxon>Pezizomycotina</taxon>
        <taxon>Eurotiomycetes</taxon>
        <taxon>Eurotiomycetidae</taxon>
        <taxon>Eurotiales</taxon>
        <taxon>Aspergillaceae</taxon>
        <taxon>Aspergillus</taxon>
        <taxon>Aspergillus subgen. Fumigati</taxon>
    </lineage>
</organism>
<gene>
    <name evidence="1" type="ORF">Aud_003936</name>
</gene>
<dbReference type="EMBL" id="BBXM02000003">
    <property type="protein sequence ID" value="GIC87552.1"/>
    <property type="molecule type" value="Genomic_DNA"/>
</dbReference>
<reference evidence="1" key="1">
    <citation type="journal article" date="2015" name="Genome Announc.">
        <title>Draft Genome Sequence of the Pathogenic Filamentous Fungus Aspergillus udagawae Strain IFM 46973T.</title>
        <authorList>
            <person name="Kusuya Y."/>
            <person name="Takahashi-Nakaguchi A."/>
            <person name="Takahashi H."/>
            <person name="Yaguchi T."/>
        </authorList>
    </citation>
    <scope>NUCLEOTIDE SEQUENCE</scope>
    <source>
        <strain evidence="1">IFM 46973</strain>
    </source>
</reference>
<dbReference type="Proteomes" id="UP000036893">
    <property type="component" value="Unassembled WGS sequence"/>
</dbReference>
<reference evidence="1" key="2">
    <citation type="submission" date="2021-01" db="EMBL/GenBank/DDBJ databases">
        <title>Pan-genome distribution and transcriptional activeness of fungal secondary metabolism genes in Aspergillus section Fumigati.</title>
        <authorList>
            <person name="Takahashi H."/>
            <person name="Umemura M."/>
            <person name="Ninomiya A."/>
            <person name="Kusuya Y."/>
            <person name="Urayama S."/>
            <person name="Shimizu M."/>
            <person name="Watanabe A."/>
            <person name="Kamei K."/>
            <person name="Yaguchi T."/>
            <person name="Hagiwara D."/>
        </authorList>
    </citation>
    <scope>NUCLEOTIDE SEQUENCE</scope>
    <source>
        <strain evidence="1">IFM 46973</strain>
    </source>
</reference>
<evidence type="ECO:0000313" key="2">
    <source>
        <dbReference type="Proteomes" id="UP000036893"/>
    </source>
</evidence>
<protein>
    <submittedName>
        <fullName evidence="1">Uncharacterized protein</fullName>
    </submittedName>
</protein>
<proteinExistence type="predicted"/>
<dbReference type="GeneID" id="66991412"/>
<dbReference type="AlphaFoldDB" id="A0A8E0UVN0"/>
<evidence type="ECO:0000313" key="1">
    <source>
        <dbReference type="EMBL" id="GIC87552.1"/>
    </source>
</evidence>
<dbReference type="RefSeq" id="XP_043144818.1">
    <property type="nucleotide sequence ID" value="XM_043288883.1"/>
</dbReference>
<comment type="caution">
    <text evidence="1">The sequence shown here is derived from an EMBL/GenBank/DDBJ whole genome shotgun (WGS) entry which is preliminary data.</text>
</comment>